<keyword evidence="2" id="KW-0378">Hydrolase</keyword>
<dbReference type="KEGG" id="pbor:BSF38_03973"/>
<proteinExistence type="predicted"/>
<evidence type="ECO:0000313" key="3">
    <source>
        <dbReference type="Proteomes" id="UP000186309"/>
    </source>
</evidence>
<dbReference type="GO" id="GO:0008864">
    <property type="term" value="F:formyltetrahydrofolate deformylase activity"/>
    <property type="evidence" value="ECO:0007669"/>
    <property type="project" value="UniProtKB-EC"/>
</dbReference>
<dbReference type="STRING" id="1387353.BSF38_03973"/>
<dbReference type="PANTHER" id="PTHR34875:SF6">
    <property type="entry name" value="UPF0237 PROTEIN MJ1558"/>
    <property type="match status" value="1"/>
</dbReference>
<gene>
    <name evidence="2" type="primary">purU_2</name>
    <name evidence="2" type="ORF">BSF38_03973</name>
</gene>
<reference evidence="3" key="1">
    <citation type="submission" date="2016-12" db="EMBL/GenBank/DDBJ databases">
        <title>Comparative genomics of four Isosphaeraceae planctomycetes: a common pool of plasmids and glycoside hydrolase genes.</title>
        <authorList>
            <person name="Ivanova A."/>
        </authorList>
    </citation>
    <scope>NUCLEOTIDE SEQUENCE [LARGE SCALE GENOMIC DNA]</scope>
    <source>
        <strain evidence="3">PX4</strain>
    </source>
</reference>
<feature type="domain" description="ACT" evidence="1">
    <location>
        <begin position="5"/>
        <end position="80"/>
    </location>
</feature>
<dbReference type="Pfam" id="PF13740">
    <property type="entry name" value="ACT_6"/>
    <property type="match status" value="2"/>
</dbReference>
<evidence type="ECO:0000259" key="1">
    <source>
        <dbReference type="PROSITE" id="PS51671"/>
    </source>
</evidence>
<dbReference type="InterPro" id="IPR002912">
    <property type="entry name" value="ACT_dom"/>
</dbReference>
<dbReference type="Gene3D" id="3.30.70.260">
    <property type="match status" value="2"/>
</dbReference>
<dbReference type="InterPro" id="IPR050990">
    <property type="entry name" value="UPF0237/GcvR_regulator"/>
</dbReference>
<feature type="domain" description="ACT" evidence="1">
    <location>
        <begin position="96"/>
        <end position="169"/>
    </location>
</feature>
<dbReference type="PANTHER" id="PTHR34875">
    <property type="entry name" value="UPF0237 PROTEIN MJ1558"/>
    <property type="match status" value="1"/>
</dbReference>
<dbReference type="EMBL" id="CP019082">
    <property type="protein sequence ID" value="APW62429.1"/>
    <property type="molecule type" value="Genomic_DNA"/>
</dbReference>
<sequence>MSSYIISVTAADRVGIVYSVTGALLDQGGNVLELSQTVMRGYFTIILEADFPTPRSPQQLAEAIQERGKRFDLKVLVTEVKNGRDEPLVVGGERFILTVLGDDSPGIVHNIAGSLAAHGVNIVDLHARVDGDRFALVMEALIPHDLTPAAIRSELERYGKAHKLEAFVQHESIFAATTEPSPVRLGSALRSQGESLASH</sequence>
<dbReference type="RefSeq" id="WP_076348525.1">
    <property type="nucleotide sequence ID" value="NZ_CP019082.1"/>
</dbReference>
<organism evidence="2 3">
    <name type="scientific">Paludisphaera borealis</name>
    <dbReference type="NCBI Taxonomy" id="1387353"/>
    <lineage>
        <taxon>Bacteria</taxon>
        <taxon>Pseudomonadati</taxon>
        <taxon>Planctomycetota</taxon>
        <taxon>Planctomycetia</taxon>
        <taxon>Isosphaerales</taxon>
        <taxon>Isosphaeraceae</taxon>
        <taxon>Paludisphaera</taxon>
    </lineage>
</organism>
<dbReference type="AlphaFoldDB" id="A0A1U7CU54"/>
<name>A0A1U7CU54_9BACT</name>
<keyword evidence="3" id="KW-1185">Reference proteome</keyword>
<accession>A0A1U7CU54</accession>
<dbReference type="Proteomes" id="UP000186309">
    <property type="component" value="Chromosome"/>
</dbReference>
<dbReference type="PROSITE" id="PS51671">
    <property type="entry name" value="ACT"/>
    <property type="match status" value="2"/>
</dbReference>
<dbReference type="OrthoDB" id="259192at2"/>
<dbReference type="InterPro" id="IPR045865">
    <property type="entry name" value="ACT-like_dom_sf"/>
</dbReference>
<protein>
    <submittedName>
        <fullName evidence="2">Formyltetrahydrofolate deformylase</fullName>
        <ecNumber evidence="2">3.5.1.10</ecNumber>
    </submittedName>
</protein>
<evidence type="ECO:0000313" key="2">
    <source>
        <dbReference type="EMBL" id="APW62429.1"/>
    </source>
</evidence>
<dbReference type="EC" id="3.5.1.10" evidence="2"/>
<dbReference type="SUPFAM" id="SSF55021">
    <property type="entry name" value="ACT-like"/>
    <property type="match status" value="2"/>
</dbReference>